<organism evidence="1 2">
    <name type="scientific">Candidatus Synechococcus spongiarum</name>
    <dbReference type="NCBI Taxonomy" id="431041"/>
    <lineage>
        <taxon>Bacteria</taxon>
        <taxon>Bacillati</taxon>
        <taxon>Cyanobacteriota</taxon>
        <taxon>Cyanophyceae</taxon>
        <taxon>Synechococcales</taxon>
        <taxon>Synechococcaceae</taxon>
        <taxon>Synechococcus</taxon>
    </lineage>
</organism>
<sequence length="37" mass="3924">MAHPPLRGAVVCQGRLPWRWDGAPRFGVAVQVAAPGV</sequence>
<keyword evidence="2" id="KW-1185">Reference proteome</keyword>
<dbReference type="Proteomes" id="UP000182631">
    <property type="component" value="Unassembled WGS sequence"/>
</dbReference>
<evidence type="ECO:0000313" key="1">
    <source>
        <dbReference type="EMBL" id="SAY39242.1"/>
    </source>
</evidence>
<proteinExistence type="predicted"/>
<dbReference type="EMBL" id="FITM01000145">
    <property type="protein sequence ID" value="SAY39242.1"/>
    <property type="molecule type" value="Genomic_DNA"/>
</dbReference>
<accession>A0A165B1L4</accession>
<name>A0A165B1L4_9SYNE</name>
<dbReference type="AlphaFoldDB" id="A0A165B1L4"/>
<reference evidence="2" key="1">
    <citation type="submission" date="2016-02" db="EMBL/GenBank/DDBJ databases">
        <authorList>
            <person name="liu f."/>
        </authorList>
    </citation>
    <scope>NUCLEOTIDE SEQUENCE [LARGE SCALE GENOMIC DNA]</scope>
</reference>
<evidence type="ECO:0000313" key="2">
    <source>
        <dbReference type="Proteomes" id="UP000182631"/>
    </source>
</evidence>
<gene>
    <name evidence="1" type="ORF">FLM9_1312</name>
</gene>
<protein>
    <submittedName>
        <fullName evidence="1">Uncharacterized protein</fullName>
    </submittedName>
</protein>